<evidence type="ECO:0000313" key="6">
    <source>
        <dbReference type="EMBL" id="QDU87151.1"/>
    </source>
</evidence>
<evidence type="ECO:0000256" key="2">
    <source>
        <dbReference type="ARBA" id="ARBA00022723"/>
    </source>
</evidence>
<dbReference type="Proteomes" id="UP000317429">
    <property type="component" value="Chromosome"/>
</dbReference>
<keyword evidence="7" id="KW-1185">Reference proteome</keyword>
<dbReference type="EMBL" id="CP036291">
    <property type="protein sequence ID" value="QDU87151.1"/>
    <property type="molecule type" value="Genomic_DNA"/>
</dbReference>
<dbReference type="InterPro" id="IPR023170">
    <property type="entry name" value="HhH_base_excis_C"/>
</dbReference>
<organism evidence="6 7">
    <name type="scientific">Pirellulimonas nuda</name>
    <dbReference type="NCBI Taxonomy" id="2528009"/>
    <lineage>
        <taxon>Bacteria</taxon>
        <taxon>Pseudomonadati</taxon>
        <taxon>Planctomycetota</taxon>
        <taxon>Planctomycetia</taxon>
        <taxon>Pirellulales</taxon>
        <taxon>Lacipirellulaceae</taxon>
        <taxon>Pirellulimonas</taxon>
    </lineage>
</organism>
<feature type="domain" description="HhH-GPD" evidence="5">
    <location>
        <begin position="34"/>
        <end position="193"/>
    </location>
</feature>
<evidence type="ECO:0000256" key="3">
    <source>
        <dbReference type="ARBA" id="ARBA00023004"/>
    </source>
</evidence>
<dbReference type="GO" id="GO:0006284">
    <property type="term" value="P:base-excision repair"/>
    <property type="evidence" value="ECO:0007669"/>
    <property type="project" value="InterPro"/>
</dbReference>
<dbReference type="InterPro" id="IPR003265">
    <property type="entry name" value="HhH-GPD_domain"/>
</dbReference>
<accession>A0A518D6R7</accession>
<dbReference type="PANTHER" id="PTHR10359:SF19">
    <property type="entry name" value="DNA REPAIR GLYCOSYLASE MJ1434-RELATED"/>
    <property type="match status" value="1"/>
</dbReference>
<dbReference type="Gene3D" id="1.10.1670.10">
    <property type="entry name" value="Helix-hairpin-Helix base-excision DNA repair enzymes (C-terminal)"/>
    <property type="match status" value="1"/>
</dbReference>
<dbReference type="GO" id="GO:0016829">
    <property type="term" value="F:lyase activity"/>
    <property type="evidence" value="ECO:0007669"/>
    <property type="project" value="UniProtKB-KW"/>
</dbReference>
<keyword evidence="3" id="KW-0408">Iron</keyword>
<dbReference type="KEGG" id="pnd:Pla175_05070"/>
<dbReference type="Pfam" id="PF00730">
    <property type="entry name" value="HhH-GPD"/>
    <property type="match status" value="1"/>
</dbReference>
<evidence type="ECO:0000313" key="7">
    <source>
        <dbReference type="Proteomes" id="UP000317429"/>
    </source>
</evidence>
<sequence length="223" mass="24417">MPIDQAYRRLLEAYGPQHWWPAQTPMEMIVGAVLVQHTAWRNVERAITQLQAAGLLEPGPLARAPQEELAQLIRVAGPHRVKARRLQCVAQFIVDRYGGSLDAMFADDPQTLRASLLGVHGIGPETADCIMNYGAGAPRFVVDAYARRVAGRHGWLDAKAPYAAVQQWFESRLPADAPLLGELHALIVKVGVEHCRPTPRCAGCPLECMLPGAGSHDDEPQSH</sequence>
<dbReference type="SMART" id="SM00478">
    <property type="entry name" value="ENDO3c"/>
    <property type="match status" value="1"/>
</dbReference>
<dbReference type="GO" id="GO:0046872">
    <property type="term" value="F:metal ion binding"/>
    <property type="evidence" value="ECO:0007669"/>
    <property type="project" value="UniProtKB-KW"/>
</dbReference>
<dbReference type="RefSeq" id="WP_145281033.1">
    <property type="nucleotide sequence ID" value="NZ_CP036291.1"/>
</dbReference>
<evidence type="ECO:0000256" key="1">
    <source>
        <dbReference type="ARBA" id="ARBA00022485"/>
    </source>
</evidence>
<dbReference type="AlphaFoldDB" id="A0A518D6R7"/>
<dbReference type="InterPro" id="IPR011257">
    <property type="entry name" value="DNA_glycosylase"/>
</dbReference>
<evidence type="ECO:0000259" key="5">
    <source>
        <dbReference type="SMART" id="SM00478"/>
    </source>
</evidence>
<dbReference type="GO" id="GO:0051539">
    <property type="term" value="F:4 iron, 4 sulfur cluster binding"/>
    <property type="evidence" value="ECO:0007669"/>
    <property type="project" value="UniProtKB-KW"/>
</dbReference>
<proteinExistence type="predicted"/>
<gene>
    <name evidence="6" type="primary">pdg_1</name>
    <name evidence="6" type="ORF">Pla175_05070</name>
</gene>
<keyword evidence="4" id="KW-0411">Iron-sulfur</keyword>
<dbReference type="Gene3D" id="1.10.340.30">
    <property type="entry name" value="Hypothetical protein, domain 2"/>
    <property type="match status" value="1"/>
</dbReference>
<dbReference type="PANTHER" id="PTHR10359">
    <property type="entry name" value="A/G-SPECIFIC ADENINE GLYCOSYLASE/ENDONUCLEASE III"/>
    <property type="match status" value="1"/>
</dbReference>
<dbReference type="OrthoDB" id="9802365at2"/>
<dbReference type="PIRSF" id="PIRSF001435">
    <property type="entry name" value="Nth"/>
    <property type="match status" value="1"/>
</dbReference>
<evidence type="ECO:0000256" key="4">
    <source>
        <dbReference type="ARBA" id="ARBA00023014"/>
    </source>
</evidence>
<dbReference type="CDD" id="cd00056">
    <property type="entry name" value="ENDO3c"/>
    <property type="match status" value="1"/>
</dbReference>
<name>A0A518D6R7_9BACT</name>
<reference evidence="6 7" key="1">
    <citation type="submission" date="2019-02" db="EMBL/GenBank/DDBJ databases">
        <title>Deep-cultivation of Planctomycetes and their phenomic and genomic characterization uncovers novel biology.</title>
        <authorList>
            <person name="Wiegand S."/>
            <person name="Jogler M."/>
            <person name="Boedeker C."/>
            <person name="Pinto D."/>
            <person name="Vollmers J."/>
            <person name="Rivas-Marin E."/>
            <person name="Kohn T."/>
            <person name="Peeters S.H."/>
            <person name="Heuer A."/>
            <person name="Rast P."/>
            <person name="Oberbeckmann S."/>
            <person name="Bunk B."/>
            <person name="Jeske O."/>
            <person name="Meyerdierks A."/>
            <person name="Storesund J.E."/>
            <person name="Kallscheuer N."/>
            <person name="Luecker S."/>
            <person name="Lage O.M."/>
            <person name="Pohl T."/>
            <person name="Merkel B.J."/>
            <person name="Hornburger P."/>
            <person name="Mueller R.-W."/>
            <person name="Bruemmer F."/>
            <person name="Labrenz M."/>
            <person name="Spormann A.M."/>
            <person name="Op den Camp H."/>
            <person name="Overmann J."/>
            <person name="Amann R."/>
            <person name="Jetten M.S.M."/>
            <person name="Mascher T."/>
            <person name="Medema M.H."/>
            <person name="Devos D.P."/>
            <person name="Kaster A.-K."/>
            <person name="Ovreas L."/>
            <person name="Rohde M."/>
            <person name="Galperin M.Y."/>
            <person name="Jogler C."/>
        </authorList>
    </citation>
    <scope>NUCLEOTIDE SEQUENCE [LARGE SCALE GENOMIC DNA]</scope>
    <source>
        <strain evidence="6 7">Pla175</strain>
    </source>
</reference>
<keyword evidence="2" id="KW-0479">Metal-binding</keyword>
<protein>
    <submittedName>
        <fullName evidence="6">Ultraviolet N-glycosylase/AP lyase</fullName>
    </submittedName>
</protein>
<keyword evidence="6" id="KW-0456">Lyase</keyword>
<keyword evidence="1" id="KW-0004">4Fe-4S</keyword>
<dbReference type="SUPFAM" id="SSF48150">
    <property type="entry name" value="DNA-glycosylase"/>
    <property type="match status" value="1"/>
</dbReference>